<dbReference type="Proteomes" id="UP000247702">
    <property type="component" value="Unassembled WGS sequence"/>
</dbReference>
<reference evidence="2 3" key="1">
    <citation type="submission" date="2017-11" db="EMBL/GenBank/DDBJ databases">
        <title>The genome of Rhizophagus clarus HR1 reveals common genetic basis of auxotrophy among arbuscular mycorrhizal fungi.</title>
        <authorList>
            <person name="Kobayashi Y."/>
        </authorList>
    </citation>
    <scope>NUCLEOTIDE SEQUENCE [LARGE SCALE GENOMIC DNA]</scope>
    <source>
        <strain evidence="2 3">HR1</strain>
    </source>
</reference>
<sequence>MSDFPIEIGEINDNNIDGTDIGINKGELITKIEVSPNEEYLVIYYQKDKSIVGWNMFDTNKEKHNTICGIKDLDKICVSDDKKLVYVYNNKLKIIDMNNNTQEIKLDYEENIYQNHCTFNIKSEFIVCNEVLNQKVLRIYSTQTNKNNRWICKQIYKIPHDYELIKISKYNKLYLFLNNCVYEWDIATEKIVRIFADEADEEFEKKDIRISSNEKVICLRIRYEKINDEKYGNERFKDKKDLKDKIIIYSIELEIHLATLNINDEISFYNVMKHIDLSLYPLLLTLFDHNNKIWDSIMKYYWKVRLDHLNLLSNEYRPEILPNNIQITTKYAYGILNKNLLKIKFEEKLSLENYDKLGNENDRMIMESWNLYLNSDERDETEKIKDIFKHLKILLFNPYKDTLRALFRGVKKIMGDTPSIYTIFKRIDDHANKWNLICTRIEKHKFGKGCLLGIKLINSDEIIVLTAIGLFIYYFNEDIFLIYFYYMNLMSSQDFETIFSGISFPLPNHDSFKLNKWVSGLVNNKLSLLKYGVELLTFAIKEQNLELIEDIYKNCMNYFRQDLRNNGIFLSIITSAMPLLNEYLPKYIERFSIETSLIIDSPSYRIEYQDHYISPPQIVNLTGSILWTKYGYPLRMLYKKFYKDRINSSEDIPPTNIPKITFMIPYIKFVNYPQDYKWWIDLLIPQPSPFVETMSRDIYKSLSGRELINFKWVTYGYIYHFIIMSGHAFLAMNFCFAANTAIFDQSQHRYAAYREIFLRITTIFGFFHLFFVLRKFAYKMFCDTRNLFGEFELINSIKDLILLHVILRIMKIYLLTSV</sequence>
<keyword evidence="3" id="KW-1185">Reference proteome</keyword>
<dbReference type="EMBL" id="BEXD01000414">
    <property type="protein sequence ID" value="GBB87277.1"/>
    <property type="molecule type" value="Genomic_DNA"/>
</dbReference>
<accession>A0A2Z6QAT1</accession>
<comment type="caution">
    <text evidence="2">The sequence shown here is derived from an EMBL/GenBank/DDBJ whole genome shotgun (WGS) entry which is preliminary data.</text>
</comment>
<feature type="transmembrane region" description="Helical" evidence="1">
    <location>
        <begin position="717"/>
        <end position="736"/>
    </location>
</feature>
<evidence type="ECO:0000313" key="2">
    <source>
        <dbReference type="EMBL" id="GBB87277.1"/>
    </source>
</evidence>
<protein>
    <submittedName>
        <fullName evidence="2">Uncharacterized protein</fullName>
    </submittedName>
</protein>
<feature type="transmembrane region" description="Helical" evidence="1">
    <location>
        <begin position="462"/>
        <end position="486"/>
    </location>
</feature>
<keyword evidence="1" id="KW-0472">Membrane</keyword>
<dbReference type="SUPFAM" id="SSF69322">
    <property type="entry name" value="Tricorn protease domain 2"/>
    <property type="match status" value="1"/>
</dbReference>
<feature type="transmembrane region" description="Helical" evidence="1">
    <location>
        <begin position="756"/>
        <end position="773"/>
    </location>
</feature>
<keyword evidence="1" id="KW-0812">Transmembrane</keyword>
<keyword evidence="1" id="KW-1133">Transmembrane helix</keyword>
<evidence type="ECO:0000313" key="3">
    <source>
        <dbReference type="Proteomes" id="UP000247702"/>
    </source>
</evidence>
<name>A0A2Z6QAT1_9GLOM</name>
<organism evidence="2 3">
    <name type="scientific">Rhizophagus clarus</name>
    <dbReference type="NCBI Taxonomy" id="94130"/>
    <lineage>
        <taxon>Eukaryota</taxon>
        <taxon>Fungi</taxon>
        <taxon>Fungi incertae sedis</taxon>
        <taxon>Mucoromycota</taxon>
        <taxon>Glomeromycotina</taxon>
        <taxon>Glomeromycetes</taxon>
        <taxon>Glomerales</taxon>
        <taxon>Glomeraceae</taxon>
        <taxon>Rhizophagus</taxon>
    </lineage>
</organism>
<evidence type="ECO:0000256" key="1">
    <source>
        <dbReference type="SAM" id="Phobius"/>
    </source>
</evidence>
<dbReference type="STRING" id="94130.A0A2Z6QAT1"/>
<dbReference type="AlphaFoldDB" id="A0A2Z6QAT1"/>
<proteinExistence type="predicted"/>
<gene>
    <name evidence="2" type="ORF">RclHR1_13700008</name>
</gene>